<dbReference type="EMBL" id="BAABAL010000018">
    <property type="protein sequence ID" value="GAA4024320.1"/>
    <property type="molecule type" value="Genomic_DNA"/>
</dbReference>
<proteinExistence type="predicted"/>
<protein>
    <submittedName>
        <fullName evidence="1">Uncharacterized protein</fullName>
    </submittedName>
</protein>
<reference evidence="2" key="1">
    <citation type="journal article" date="2019" name="Int. J. Syst. Evol. Microbiol.">
        <title>The Global Catalogue of Microorganisms (GCM) 10K type strain sequencing project: providing services to taxonomists for standard genome sequencing and annotation.</title>
        <authorList>
            <consortium name="The Broad Institute Genomics Platform"/>
            <consortium name="The Broad Institute Genome Sequencing Center for Infectious Disease"/>
            <person name="Wu L."/>
            <person name="Ma J."/>
        </authorList>
    </citation>
    <scope>NUCLEOTIDE SEQUENCE [LARGE SCALE GENOMIC DNA]</scope>
    <source>
        <strain evidence="2">JCM 17342</strain>
    </source>
</reference>
<sequence length="90" mass="9157">MPANDPFGALNALNGPLGALGALNGSFGALKYLKGSFGALAGASVGGDVSVGETWWVGMCGRGRHNQCGIGYVWRNKCHIGYVSGGVTGW</sequence>
<evidence type="ECO:0000313" key="2">
    <source>
        <dbReference type="Proteomes" id="UP001501747"/>
    </source>
</evidence>
<name>A0ABP7TD90_9PSEU</name>
<gene>
    <name evidence="1" type="ORF">GCM10022247_56030</name>
</gene>
<dbReference type="Proteomes" id="UP001501747">
    <property type="component" value="Unassembled WGS sequence"/>
</dbReference>
<accession>A0ABP7TD90</accession>
<comment type="caution">
    <text evidence="1">The sequence shown here is derived from an EMBL/GenBank/DDBJ whole genome shotgun (WGS) entry which is preliminary data.</text>
</comment>
<organism evidence="1 2">
    <name type="scientific">Allokutzneria multivorans</name>
    <dbReference type="NCBI Taxonomy" id="1142134"/>
    <lineage>
        <taxon>Bacteria</taxon>
        <taxon>Bacillati</taxon>
        <taxon>Actinomycetota</taxon>
        <taxon>Actinomycetes</taxon>
        <taxon>Pseudonocardiales</taxon>
        <taxon>Pseudonocardiaceae</taxon>
        <taxon>Allokutzneria</taxon>
    </lineage>
</organism>
<keyword evidence="2" id="KW-1185">Reference proteome</keyword>
<evidence type="ECO:0000313" key="1">
    <source>
        <dbReference type="EMBL" id="GAA4024320.1"/>
    </source>
</evidence>